<dbReference type="eggNOG" id="COG0226">
    <property type="taxonomic scope" value="Bacteria"/>
</dbReference>
<reference evidence="2 3" key="1">
    <citation type="journal article" date="2011" name="J. Bacteriol.">
        <title>Complete genome sequence of the polycyclic aromatic hydrocarbon-degrading bacterium Alteromonas sp. strain SN2.</title>
        <authorList>
            <person name="Jin H.M."/>
            <person name="Jeong H."/>
            <person name="Moon E.J."/>
            <person name="Math R.K."/>
            <person name="Lee K."/>
            <person name="Kim H.J."/>
            <person name="Jeon C.O."/>
            <person name="Oh T.K."/>
            <person name="Kim J.F."/>
        </authorList>
    </citation>
    <scope>NUCLEOTIDE SEQUENCE [LARGE SCALE GENOMIC DNA]</scope>
    <source>
        <strain evidence="3">JCM 17741 / KACC 18427 / KCTC 11700BP / SN2</strain>
    </source>
</reference>
<sequence>MVIMLALIKRIRALTSNTEYSALVLSMLFLTCSPVALAQQAVVVANASVDTTSLTQSELRQIFTGHKQYWSNGEKIHVVVLEDVHTLHKAFCRENLQMFPYQLSRLWDQLTYSGQGVTPTRVSSQEALLKMVESTAGTIGYADIDKVKNEKIIEVREQ</sequence>
<proteinExistence type="predicted"/>
<dbReference type="InterPro" id="IPR024370">
    <property type="entry name" value="PBP_domain"/>
</dbReference>
<dbReference type="AlphaFoldDB" id="F5Z5Z7"/>
<dbReference type="HOGENOM" id="CLU_124904_0_0_6"/>
<dbReference type="SUPFAM" id="SSF53850">
    <property type="entry name" value="Periplasmic binding protein-like II"/>
    <property type="match status" value="1"/>
</dbReference>
<dbReference type="Proteomes" id="UP000000683">
    <property type="component" value="Chromosome"/>
</dbReference>
<dbReference type="Gene3D" id="3.40.190.10">
    <property type="entry name" value="Periplasmic binding protein-like II"/>
    <property type="match status" value="1"/>
</dbReference>
<accession>F5Z5Z7</accession>
<dbReference type="KEGG" id="alt:ambt_18685"/>
<name>F5Z5Z7_ALTNA</name>
<feature type="domain" description="PBP" evidence="1">
    <location>
        <begin position="33"/>
        <end position="150"/>
    </location>
</feature>
<protein>
    <recommendedName>
        <fullName evidence="1">PBP domain-containing protein</fullName>
    </recommendedName>
</protein>
<evidence type="ECO:0000313" key="2">
    <source>
        <dbReference type="EMBL" id="AEF05230.1"/>
    </source>
</evidence>
<organism evidence="2 3">
    <name type="scientific">Alteromonas naphthalenivorans</name>
    <dbReference type="NCBI Taxonomy" id="715451"/>
    <lineage>
        <taxon>Bacteria</taxon>
        <taxon>Pseudomonadati</taxon>
        <taxon>Pseudomonadota</taxon>
        <taxon>Gammaproteobacteria</taxon>
        <taxon>Alteromonadales</taxon>
        <taxon>Alteromonadaceae</taxon>
        <taxon>Alteromonas/Salinimonas group</taxon>
        <taxon>Alteromonas</taxon>
    </lineage>
</organism>
<evidence type="ECO:0000259" key="1">
    <source>
        <dbReference type="Pfam" id="PF12849"/>
    </source>
</evidence>
<dbReference type="EMBL" id="CP002339">
    <property type="protein sequence ID" value="AEF05230.1"/>
    <property type="molecule type" value="Genomic_DNA"/>
</dbReference>
<evidence type="ECO:0000313" key="3">
    <source>
        <dbReference type="Proteomes" id="UP000000683"/>
    </source>
</evidence>
<keyword evidence="3" id="KW-1185">Reference proteome</keyword>
<dbReference type="Pfam" id="PF12849">
    <property type="entry name" value="PBP_like_2"/>
    <property type="match status" value="1"/>
</dbReference>
<gene>
    <name evidence="2" type="ordered locus">ambt_18685</name>
</gene>